<dbReference type="AlphaFoldDB" id="A0A916N0X6"/>
<evidence type="ECO:0000256" key="1">
    <source>
        <dbReference type="SAM" id="Phobius"/>
    </source>
</evidence>
<accession>A0A916N0X6</accession>
<comment type="caution">
    <text evidence="2">The sequence shown here is derived from an EMBL/GenBank/DDBJ whole genome shotgun (WGS) entry which is preliminary data.</text>
</comment>
<evidence type="ECO:0000313" key="3">
    <source>
        <dbReference type="Proteomes" id="UP000742786"/>
    </source>
</evidence>
<feature type="transmembrane region" description="Helical" evidence="1">
    <location>
        <begin position="351"/>
        <end position="367"/>
    </location>
</feature>
<organism evidence="2 3">
    <name type="scientific">Georgfuchsia toluolica</name>
    <dbReference type="NCBI Taxonomy" id="424218"/>
    <lineage>
        <taxon>Bacteria</taxon>
        <taxon>Pseudomonadati</taxon>
        <taxon>Pseudomonadota</taxon>
        <taxon>Betaproteobacteria</taxon>
        <taxon>Nitrosomonadales</taxon>
        <taxon>Sterolibacteriaceae</taxon>
        <taxon>Georgfuchsia</taxon>
    </lineage>
</organism>
<dbReference type="RefSeq" id="WP_220636221.1">
    <property type="nucleotide sequence ID" value="NZ_CAJQUM010000001.1"/>
</dbReference>
<dbReference type="Proteomes" id="UP000742786">
    <property type="component" value="Unassembled WGS sequence"/>
</dbReference>
<keyword evidence="3" id="KW-1185">Reference proteome</keyword>
<keyword evidence="1" id="KW-1133">Transmembrane helix</keyword>
<feature type="transmembrane region" description="Helical" evidence="1">
    <location>
        <begin position="7"/>
        <end position="27"/>
    </location>
</feature>
<sequence>MFNKTNLFGWANLILRILLGLGLVVVVQYCYGSGNVKAWILYITLTAAINAVDGLLSQYFMREFLRAGTDADQLRKCYSHQRGVYLVLAMGCTLAAYFALSGEMRLPMTVLLGGFAYFKTNESRARAHLSPFNLQKLEVQLQGVLAFLVIIASMWAQNYEWFVMVHIVGSMLGLAVKGIRARQAQSLRFLQENKIPARSAFEYSGLVQSAFIAFGGSLSVNLGLLALNAATGNQLEAAYLLSYRIGALICEMASLPLIVRMPEITMRLAGQLHEEALSLFRTNYRQSLLICLVLFATLNVASPFWNLWMPAGLRIEGGILLLLISVGWLLERVATLMSQLLLSMKDYSVRGGYVGYLFLALSGLLLAKATGLSILFAAGLVVSNALVATVVLFRWRQLHGN</sequence>
<feature type="transmembrane region" description="Helical" evidence="1">
    <location>
        <begin position="200"/>
        <end position="225"/>
    </location>
</feature>
<protein>
    <submittedName>
        <fullName evidence="2">Uncharacterized protein</fullName>
    </submittedName>
</protein>
<feature type="transmembrane region" description="Helical" evidence="1">
    <location>
        <begin position="373"/>
        <end position="395"/>
    </location>
</feature>
<keyword evidence="1" id="KW-0472">Membrane</keyword>
<evidence type="ECO:0000313" key="2">
    <source>
        <dbReference type="EMBL" id="CAG4884363.1"/>
    </source>
</evidence>
<reference evidence="2" key="1">
    <citation type="submission" date="2021-04" db="EMBL/GenBank/DDBJ databases">
        <authorList>
            <person name="Hornung B."/>
        </authorList>
    </citation>
    <scope>NUCLEOTIDE SEQUENCE</scope>
    <source>
        <strain evidence="2">G5G6</strain>
    </source>
</reference>
<name>A0A916N0X6_9PROT</name>
<gene>
    <name evidence="2" type="ORF">GTOL_12246</name>
</gene>
<feature type="transmembrane region" description="Helical" evidence="1">
    <location>
        <begin position="311"/>
        <end position="330"/>
    </location>
</feature>
<feature type="transmembrane region" description="Helical" evidence="1">
    <location>
        <begin position="39"/>
        <end position="61"/>
    </location>
</feature>
<keyword evidence="1" id="KW-0812">Transmembrane</keyword>
<feature type="transmembrane region" description="Helical" evidence="1">
    <location>
        <begin position="237"/>
        <end position="259"/>
    </location>
</feature>
<feature type="transmembrane region" description="Helical" evidence="1">
    <location>
        <begin position="287"/>
        <end position="305"/>
    </location>
</feature>
<feature type="transmembrane region" description="Helical" evidence="1">
    <location>
        <begin position="161"/>
        <end position="179"/>
    </location>
</feature>
<dbReference type="EMBL" id="CAJQUM010000001">
    <property type="protein sequence ID" value="CAG4884363.1"/>
    <property type="molecule type" value="Genomic_DNA"/>
</dbReference>
<feature type="transmembrane region" description="Helical" evidence="1">
    <location>
        <begin position="82"/>
        <end position="100"/>
    </location>
</feature>
<proteinExistence type="predicted"/>